<dbReference type="EMBL" id="MN739207">
    <property type="protein sequence ID" value="QHS93546.1"/>
    <property type="molecule type" value="Genomic_DNA"/>
</dbReference>
<organism evidence="1">
    <name type="scientific">viral metagenome</name>
    <dbReference type="NCBI Taxonomy" id="1070528"/>
    <lineage>
        <taxon>unclassified sequences</taxon>
        <taxon>metagenomes</taxon>
        <taxon>organismal metagenomes</taxon>
    </lineage>
</organism>
<protein>
    <submittedName>
        <fullName evidence="1">Uncharacterized protein</fullName>
    </submittedName>
</protein>
<proteinExistence type="predicted"/>
<dbReference type="AlphaFoldDB" id="A0A6C0BMY7"/>
<evidence type="ECO:0000313" key="1">
    <source>
        <dbReference type="EMBL" id="QHS93546.1"/>
    </source>
</evidence>
<name>A0A6C0BMY7_9ZZZZ</name>
<reference evidence="1" key="1">
    <citation type="journal article" date="2020" name="Nature">
        <title>Giant virus diversity and host interactions through global metagenomics.</title>
        <authorList>
            <person name="Schulz F."/>
            <person name="Roux S."/>
            <person name="Paez-Espino D."/>
            <person name="Jungbluth S."/>
            <person name="Walsh D.A."/>
            <person name="Denef V.J."/>
            <person name="McMahon K.D."/>
            <person name="Konstantinidis K.T."/>
            <person name="Eloe-Fadrosh E.A."/>
            <person name="Kyrpides N.C."/>
            <person name="Woyke T."/>
        </authorList>
    </citation>
    <scope>NUCLEOTIDE SEQUENCE</scope>
    <source>
        <strain evidence="1">GVMAG-M-3300018080-19</strain>
    </source>
</reference>
<accession>A0A6C0BMY7</accession>
<sequence length="47" mass="4748">MVATGVITEAIEDMEAIIEGIIAEVIRAGSWVGVGSGVTGTDDMVAI</sequence>